<keyword evidence="4" id="KW-0547">Nucleotide-binding</keyword>
<dbReference type="Gene3D" id="1.10.510.10">
    <property type="entry name" value="Transferase(Phosphotransferase) domain 1"/>
    <property type="match status" value="1"/>
</dbReference>
<keyword evidence="6" id="KW-0067">ATP-binding</keyword>
<evidence type="ECO:0000256" key="3">
    <source>
        <dbReference type="ARBA" id="ARBA00022679"/>
    </source>
</evidence>
<dbReference type="InterPro" id="IPR011009">
    <property type="entry name" value="Kinase-like_dom_sf"/>
</dbReference>
<dbReference type="EC" id="2.7.11.1" evidence="1"/>
<evidence type="ECO:0000259" key="7">
    <source>
        <dbReference type="PROSITE" id="PS50011"/>
    </source>
</evidence>
<dbReference type="SUPFAM" id="SSF56112">
    <property type="entry name" value="Protein kinase-like (PK-like)"/>
    <property type="match status" value="1"/>
</dbReference>
<evidence type="ECO:0000256" key="1">
    <source>
        <dbReference type="ARBA" id="ARBA00012513"/>
    </source>
</evidence>
<evidence type="ECO:0000256" key="6">
    <source>
        <dbReference type="ARBA" id="ARBA00022840"/>
    </source>
</evidence>
<dbReference type="AlphaFoldDB" id="A0AAU7UUR5"/>
<evidence type="ECO:0000256" key="5">
    <source>
        <dbReference type="ARBA" id="ARBA00022777"/>
    </source>
</evidence>
<protein>
    <recommendedName>
        <fullName evidence="1">non-specific serine/threonine protein kinase</fullName>
        <ecNumber evidence="1">2.7.11.1</ecNumber>
    </recommendedName>
</protein>
<dbReference type="EMBL" id="CP132970">
    <property type="protein sequence ID" value="XBW03371.1"/>
    <property type="molecule type" value="Genomic_DNA"/>
</dbReference>
<feature type="domain" description="Protein kinase" evidence="7">
    <location>
        <begin position="27"/>
        <end position="303"/>
    </location>
</feature>
<dbReference type="PANTHER" id="PTHR43289">
    <property type="entry name" value="MITOGEN-ACTIVATED PROTEIN KINASE KINASE KINASE 20-RELATED"/>
    <property type="match status" value="1"/>
</dbReference>
<sequence length="492" mass="55579">MTSSHDDNGSYVPLPKWETNDRIGDRWVLRKKLGGAHVWSIDSVIPRPRQPPKRAVAKRMRNDDASKTARERFFNEVKGLEALGRIKGVVPLLDREPGERPRWFVMQTATPLQDYVRGKDFRSLVSLFAELADTLFKLHQEKGLTHRDIKPDNLFWLENTPAFGDFGIAGWEDRVRHTQELNKLGPFAYLAPEALNPKPTTYWPAADVYSLIKTMWSLAEYQYECALADATEEPDATEERAEVPILFPPQGEMNSTTEWAYSFRRFFGPAGYPLDPLLRDATSNDPFRRPTAREIRDEFQSWLRLTQGIEPAPSPRSVYGTLVTNHERFNQAKAQYFTTLQSEIKSAFKNVVFDSSVKVDWRFDADDQVDGPAVLASHGRNAPIGDYEGDGPPPPEPWEGALILRLVPDQGDLQTIVGGVMGDDSARPTVDLVAEVHRTDSGGKRTLVREWTRNNINAEGAVIVEALRDILQELTAQIPISPDSRWTSSRVV</sequence>
<dbReference type="InterPro" id="IPR000719">
    <property type="entry name" value="Prot_kinase_dom"/>
</dbReference>
<evidence type="ECO:0000256" key="4">
    <source>
        <dbReference type="ARBA" id="ARBA00022741"/>
    </source>
</evidence>
<dbReference type="GO" id="GO:0005524">
    <property type="term" value="F:ATP binding"/>
    <property type="evidence" value="ECO:0007669"/>
    <property type="project" value="UniProtKB-KW"/>
</dbReference>
<keyword evidence="5" id="KW-0418">Kinase</keyword>
<name>A0AAU7UUR5_9NOCA</name>
<dbReference type="PROSITE" id="PS50011">
    <property type="entry name" value="PROTEIN_KINASE_DOM"/>
    <property type="match status" value="1"/>
</dbReference>
<dbReference type="KEGG" id="rhox:RBB84_19100"/>
<reference evidence="8" key="1">
    <citation type="submission" date="2023-08" db="EMBL/GenBank/DDBJ databases">
        <title>The novel hydrolase IpcH responsible for the initial isoprocarb degradation step in Rhodococcus sp. D-6.</title>
        <authorList>
            <person name="Zhu Q."/>
        </authorList>
    </citation>
    <scope>NUCLEOTIDE SEQUENCE</scope>
    <source>
        <strain evidence="8">D-6</strain>
    </source>
</reference>
<dbReference type="SMART" id="SM00220">
    <property type="entry name" value="S_TKc"/>
    <property type="match status" value="1"/>
</dbReference>
<gene>
    <name evidence="8" type="ORF">RBB84_19100</name>
</gene>
<keyword evidence="2" id="KW-0723">Serine/threonine-protein kinase</keyword>
<dbReference type="RefSeq" id="WP_350246480.1">
    <property type="nucleotide sequence ID" value="NZ_CP132970.1"/>
</dbReference>
<keyword evidence="3" id="KW-0808">Transferase</keyword>
<evidence type="ECO:0000256" key="2">
    <source>
        <dbReference type="ARBA" id="ARBA00022527"/>
    </source>
</evidence>
<dbReference type="GO" id="GO:0004674">
    <property type="term" value="F:protein serine/threonine kinase activity"/>
    <property type="evidence" value="ECO:0007669"/>
    <property type="project" value="UniProtKB-KW"/>
</dbReference>
<proteinExistence type="predicted"/>
<dbReference type="Pfam" id="PF00069">
    <property type="entry name" value="Pkinase"/>
    <property type="match status" value="1"/>
</dbReference>
<evidence type="ECO:0000313" key="8">
    <source>
        <dbReference type="EMBL" id="XBW03371.1"/>
    </source>
</evidence>
<accession>A0AAU7UUR5</accession>
<organism evidence="8">
    <name type="scientific">Rhodococcus sp. D-6</name>
    <dbReference type="NCBI Taxonomy" id="1387842"/>
    <lineage>
        <taxon>Bacteria</taxon>
        <taxon>Bacillati</taxon>
        <taxon>Actinomycetota</taxon>
        <taxon>Actinomycetes</taxon>
        <taxon>Mycobacteriales</taxon>
        <taxon>Nocardiaceae</taxon>
        <taxon>Rhodococcus</taxon>
    </lineage>
</organism>
<dbReference type="PANTHER" id="PTHR43289:SF6">
    <property type="entry name" value="SERINE_THREONINE-PROTEIN KINASE NEKL-3"/>
    <property type="match status" value="1"/>
</dbReference>